<feature type="transmembrane region" description="Helical" evidence="1">
    <location>
        <begin position="85"/>
        <end position="107"/>
    </location>
</feature>
<gene>
    <name evidence="2" type="ORF">K7J14_01305</name>
</gene>
<keyword evidence="3" id="KW-1185">Reference proteome</keyword>
<evidence type="ECO:0000256" key="1">
    <source>
        <dbReference type="SAM" id="Phobius"/>
    </source>
</evidence>
<comment type="caution">
    <text evidence="2">The sequence shown here is derived from an EMBL/GenBank/DDBJ whole genome shotgun (WGS) entry which is preliminary data.</text>
</comment>
<dbReference type="Proteomes" id="UP001198163">
    <property type="component" value="Unassembled WGS sequence"/>
</dbReference>
<organism evidence="2 3">
    <name type="scientific">Teretinema zuelzerae</name>
    <dbReference type="NCBI Taxonomy" id="156"/>
    <lineage>
        <taxon>Bacteria</taxon>
        <taxon>Pseudomonadati</taxon>
        <taxon>Spirochaetota</taxon>
        <taxon>Spirochaetia</taxon>
        <taxon>Spirochaetales</taxon>
        <taxon>Treponemataceae</taxon>
        <taxon>Teretinema</taxon>
    </lineage>
</organism>
<name>A0AAE3EF15_9SPIR</name>
<feature type="transmembrane region" description="Helical" evidence="1">
    <location>
        <begin position="53"/>
        <end position="73"/>
    </location>
</feature>
<feature type="transmembrane region" description="Helical" evidence="1">
    <location>
        <begin position="119"/>
        <end position="144"/>
    </location>
</feature>
<keyword evidence="1" id="KW-1133">Transmembrane helix</keyword>
<sequence>MKKDSIGFVWNAALAHTIAYFIAGIFAVTFLGYRERFAEEALATFMRQVDDPMTALGPGLQILRGLVVGAVLLPFRKRITGEKHGYAALALLVAGLSGFSALGPAPGSFEGFVYTTLSLLYHVFGLPELVLYVLLFALVCKLLVEAKKKAVKAAAVAAVVLISLLSLLGYLAATGVLAVPA</sequence>
<accession>A0AAE3EF15</accession>
<keyword evidence="1" id="KW-0812">Transmembrane</keyword>
<evidence type="ECO:0000313" key="2">
    <source>
        <dbReference type="EMBL" id="MCD1653334.1"/>
    </source>
</evidence>
<feature type="transmembrane region" description="Helical" evidence="1">
    <location>
        <begin position="12"/>
        <end position="33"/>
    </location>
</feature>
<dbReference type="RefSeq" id="WP_230752258.1">
    <property type="nucleotide sequence ID" value="NZ_JAINWA010000001.1"/>
</dbReference>
<feature type="transmembrane region" description="Helical" evidence="1">
    <location>
        <begin position="156"/>
        <end position="179"/>
    </location>
</feature>
<proteinExistence type="predicted"/>
<evidence type="ECO:0000313" key="3">
    <source>
        <dbReference type="Proteomes" id="UP001198163"/>
    </source>
</evidence>
<protein>
    <submittedName>
        <fullName evidence="2">Uncharacterized protein</fullName>
    </submittedName>
</protein>
<dbReference type="EMBL" id="JAINWA010000001">
    <property type="protein sequence ID" value="MCD1653334.1"/>
    <property type="molecule type" value="Genomic_DNA"/>
</dbReference>
<reference evidence="2" key="1">
    <citation type="submission" date="2021-08" db="EMBL/GenBank/DDBJ databases">
        <title>Comparative analyses of Brucepasteria parasyntrophica and Teretinema zuelzerae.</title>
        <authorList>
            <person name="Song Y."/>
            <person name="Brune A."/>
        </authorList>
    </citation>
    <scope>NUCLEOTIDE SEQUENCE</scope>
    <source>
        <strain evidence="2">DSM 1903</strain>
    </source>
</reference>
<keyword evidence="1" id="KW-0472">Membrane</keyword>
<dbReference type="AlphaFoldDB" id="A0AAE3EF15"/>